<evidence type="ECO:0000259" key="6">
    <source>
        <dbReference type="Pfam" id="PF00441"/>
    </source>
</evidence>
<keyword evidence="4" id="KW-0274">FAD</keyword>
<evidence type="ECO:0000259" key="7">
    <source>
        <dbReference type="Pfam" id="PF02771"/>
    </source>
</evidence>
<gene>
    <name evidence="8" type="ORF">F8M49_25560</name>
</gene>
<keyword evidence="5" id="KW-0560">Oxidoreductase</keyword>
<dbReference type="Gene3D" id="1.20.140.10">
    <property type="entry name" value="Butyryl-CoA Dehydrogenase, subunit A, domain 3"/>
    <property type="match status" value="1"/>
</dbReference>
<dbReference type="InterPro" id="IPR036250">
    <property type="entry name" value="AcylCo_DH-like_C"/>
</dbReference>
<sequence>MNFELDTEQDLLRKTTRDLLSGAYDAETRNAVTATDRGWNPEVWRQFAELGLLGLPFPEEHGGMGAGPVETMAVMTEIGRALAPEPLLDAVYTPGGIVAEAGTDAQRAAILPRVAEGDLLLAFAHDEPGSRWPSTGVRTAATRTGDVWTLTGRKNPVLHGDCADLLVVSATLPDGGTGLFLVDASADGVTRTAYRTHDERRGAQLVLDGVTAEPLGAATGATAITDATGAIVAAQVRAQAALCAEAVGAMQEALRLTTEYLKQRKQFGAPIARFQALTHRAADMYVLLELASSLSLYATMALSDGIVDPAIASRAKLQVGRSARSIGQEAIQMHGGIGMTAEYPVGHYVSRLTAIEHTLGSTEDHLRVLAGAVADHDRVDVTGG</sequence>
<evidence type="ECO:0000256" key="4">
    <source>
        <dbReference type="ARBA" id="ARBA00022827"/>
    </source>
</evidence>
<evidence type="ECO:0000256" key="2">
    <source>
        <dbReference type="ARBA" id="ARBA00009347"/>
    </source>
</evidence>
<dbReference type="EMBL" id="WBMO01000005">
    <property type="protein sequence ID" value="MDV2477914.1"/>
    <property type="molecule type" value="Genomic_DNA"/>
</dbReference>
<dbReference type="Proteomes" id="UP001275440">
    <property type="component" value="Unassembled WGS sequence"/>
</dbReference>
<protein>
    <submittedName>
        <fullName evidence="8">Acyl-CoA dehydrogenase</fullName>
    </submittedName>
</protein>
<dbReference type="Pfam" id="PF02771">
    <property type="entry name" value="Acyl-CoA_dh_N"/>
    <property type="match status" value="1"/>
</dbReference>
<keyword evidence="9" id="KW-1185">Reference proteome</keyword>
<reference evidence="8 9" key="1">
    <citation type="submission" date="2019-10" db="EMBL/GenBank/DDBJ databases">
        <title>Draft Genome Assembly of Rhodococcus zopfii DSM44189.</title>
        <authorList>
            <person name="Sutton J.M."/>
            <person name="Akob D.M."/>
            <person name="Bushman T.J."/>
        </authorList>
    </citation>
    <scope>NUCLEOTIDE SEQUENCE [LARGE SCALE GENOMIC DNA]</scope>
    <source>
        <strain evidence="8 9">DSM 44189</strain>
    </source>
</reference>
<feature type="domain" description="Acyl-CoA dehydrogenase/oxidase N-terminal" evidence="7">
    <location>
        <begin position="7"/>
        <end position="118"/>
    </location>
</feature>
<evidence type="ECO:0000313" key="9">
    <source>
        <dbReference type="Proteomes" id="UP001275440"/>
    </source>
</evidence>
<dbReference type="InterPro" id="IPR037069">
    <property type="entry name" value="AcylCoA_DH/ox_N_sf"/>
</dbReference>
<name>A0ABU3WV88_9NOCA</name>
<comment type="cofactor">
    <cofactor evidence="1">
        <name>FAD</name>
        <dbReference type="ChEBI" id="CHEBI:57692"/>
    </cofactor>
</comment>
<evidence type="ECO:0000256" key="1">
    <source>
        <dbReference type="ARBA" id="ARBA00001974"/>
    </source>
</evidence>
<evidence type="ECO:0000256" key="5">
    <source>
        <dbReference type="ARBA" id="ARBA00023002"/>
    </source>
</evidence>
<dbReference type="CDD" id="cd00567">
    <property type="entry name" value="ACAD"/>
    <property type="match status" value="1"/>
</dbReference>
<dbReference type="Gene3D" id="2.40.110.10">
    <property type="entry name" value="Butyryl-CoA Dehydrogenase, subunit A, domain 2"/>
    <property type="match status" value="1"/>
</dbReference>
<dbReference type="PANTHER" id="PTHR43884">
    <property type="entry name" value="ACYL-COA DEHYDROGENASE"/>
    <property type="match status" value="1"/>
</dbReference>
<dbReference type="InterPro" id="IPR046373">
    <property type="entry name" value="Acyl-CoA_Oxase/DH_mid-dom_sf"/>
</dbReference>
<evidence type="ECO:0000256" key="3">
    <source>
        <dbReference type="ARBA" id="ARBA00022630"/>
    </source>
</evidence>
<comment type="similarity">
    <text evidence="2">Belongs to the acyl-CoA dehydrogenase family.</text>
</comment>
<dbReference type="InterPro" id="IPR009075">
    <property type="entry name" value="AcylCo_DH/oxidase_C"/>
</dbReference>
<organism evidence="8 9">
    <name type="scientific">Rhodococcus zopfii</name>
    <dbReference type="NCBI Taxonomy" id="43772"/>
    <lineage>
        <taxon>Bacteria</taxon>
        <taxon>Bacillati</taxon>
        <taxon>Actinomycetota</taxon>
        <taxon>Actinomycetes</taxon>
        <taxon>Mycobacteriales</taxon>
        <taxon>Nocardiaceae</taxon>
        <taxon>Rhodococcus</taxon>
    </lineage>
</organism>
<dbReference type="InterPro" id="IPR009100">
    <property type="entry name" value="AcylCoA_DH/oxidase_NM_dom_sf"/>
</dbReference>
<keyword evidence="3" id="KW-0285">Flavoprotein</keyword>
<dbReference type="InterPro" id="IPR013786">
    <property type="entry name" value="AcylCoA_DH/ox_N"/>
</dbReference>
<feature type="domain" description="Acyl-CoA dehydrogenase/oxidase C-terminal" evidence="6">
    <location>
        <begin position="240"/>
        <end position="371"/>
    </location>
</feature>
<dbReference type="Pfam" id="PF00441">
    <property type="entry name" value="Acyl-CoA_dh_1"/>
    <property type="match status" value="1"/>
</dbReference>
<comment type="caution">
    <text evidence="8">The sequence shown here is derived from an EMBL/GenBank/DDBJ whole genome shotgun (WGS) entry which is preliminary data.</text>
</comment>
<dbReference type="Gene3D" id="1.10.540.10">
    <property type="entry name" value="Acyl-CoA dehydrogenase/oxidase, N-terminal domain"/>
    <property type="match status" value="1"/>
</dbReference>
<accession>A0ABU3WV88</accession>
<proteinExistence type="inferred from homology"/>
<dbReference type="SUPFAM" id="SSF56645">
    <property type="entry name" value="Acyl-CoA dehydrogenase NM domain-like"/>
    <property type="match status" value="1"/>
</dbReference>
<evidence type="ECO:0000313" key="8">
    <source>
        <dbReference type="EMBL" id="MDV2477914.1"/>
    </source>
</evidence>
<dbReference type="PANTHER" id="PTHR43884:SF20">
    <property type="entry name" value="ACYL-COA DEHYDROGENASE FADE28"/>
    <property type="match status" value="1"/>
</dbReference>
<dbReference type="SUPFAM" id="SSF47203">
    <property type="entry name" value="Acyl-CoA dehydrogenase C-terminal domain-like"/>
    <property type="match status" value="1"/>
</dbReference>